<accession>A0ABD1QFA5</accession>
<comment type="caution">
    <text evidence="1">The sequence shown here is derived from an EMBL/GenBank/DDBJ whole genome shotgun (WGS) entry which is preliminary data.</text>
</comment>
<reference evidence="2" key="1">
    <citation type="submission" date="2024-07" db="EMBL/GenBank/DDBJ databases">
        <title>Two chromosome-level genome assemblies of Korean endemic species Abeliophyllum distichum and Forsythia ovata (Oleaceae).</title>
        <authorList>
            <person name="Jang H."/>
        </authorList>
    </citation>
    <scope>NUCLEOTIDE SEQUENCE [LARGE SCALE GENOMIC DNA]</scope>
</reference>
<proteinExistence type="predicted"/>
<evidence type="ECO:0000313" key="1">
    <source>
        <dbReference type="EMBL" id="KAL2474900.1"/>
    </source>
</evidence>
<dbReference type="EMBL" id="JBFOLK010000011">
    <property type="protein sequence ID" value="KAL2474900.1"/>
    <property type="molecule type" value="Genomic_DNA"/>
</dbReference>
<evidence type="ECO:0000313" key="2">
    <source>
        <dbReference type="Proteomes" id="UP001604336"/>
    </source>
</evidence>
<gene>
    <name evidence="1" type="ORF">Adt_35636</name>
</gene>
<protein>
    <submittedName>
        <fullName evidence="1">DBD Tnp Mut domain-containing protein</fullName>
    </submittedName>
</protein>
<dbReference type="AlphaFoldDB" id="A0ABD1QFA5"/>
<keyword evidence="2" id="KW-1185">Reference proteome</keyword>
<name>A0ABD1QFA5_9LAMI</name>
<sequence length="154" mass="17705">MIPSYQLDGIAHAGDEAPMWHELDVSRSPSSKCILQKMPFKDLREDSVEFVHNCYKVETYMRCCEKIVNPINGKKLWHVLDGLPIKPLGWTILKRKRKKTKKLRQSEEDVILQTGGTSKIKGKCALEMTCGVCRLTGHNKRYHDRENVPIEALQ</sequence>
<organism evidence="1 2">
    <name type="scientific">Abeliophyllum distichum</name>
    <dbReference type="NCBI Taxonomy" id="126358"/>
    <lineage>
        <taxon>Eukaryota</taxon>
        <taxon>Viridiplantae</taxon>
        <taxon>Streptophyta</taxon>
        <taxon>Embryophyta</taxon>
        <taxon>Tracheophyta</taxon>
        <taxon>Spermatophyta</taxon>
        <taxon>Magnoliopsida</taxon>
        <taxon>eudicotyledons</taxon>
        <taxon>Gunneridae</taxon>
        <taxon>Pentapetalae</taxon>
        <taxon>asterids</taxon>
        <taxon>lamiids</taxon>
        <taxon>Lamiales</taxon>
        <taxon>Oleaceae</taxon>
        <taxon>Forsythieae</taxon>
        <taxon>Abeliophyllum</taxon>
    </lineage>
</organism>
<dbReference type="Proteomes" id="UP001604336">
    <property type="component" value="Unassembled WGS sequence"/>
</dbReference>